<organism evidence="1 2">
    <name type="scientific">Letharia columbiana</name>
    <dbReference type="NCBI Taxonomy" id="112416"/>
    <lineage>
        <taxon>Eukaryota</taxon>
        <taxon>Fungi</taxon>
        <taxon>Dikarya</taxon>
        <taxon>Ascomycota</taxon>
        <taxon>Pezizomycotina</taxon>
        <taxon>Lecanoromycetes</taxon>
        <taxon>OSLEUM clade</taxon>
        <taxon>Lecanoromycetidae</taxon>
        <taxon>Lecanorales</taxon>
        <taxon>Lecanorineae</taxon>
        <taxon>Parmeliaceae</taxon>
        <taxon>Letharia</taxon>
    </lineage>
</organism>
<protein>
    <submittedName>
        <fullName evidence="1">Uncharacterized protein</fullName>
    </submittedName>
</protein>
<dbReference type="Proteomes" id="UP000578531">
    <property type="component" value="Unassembled WGS sequence"/>
</dbReference>
<dbReference type="AlphaFoldDB" id="A0A8H6FVM8"/>
<dbReference type="GO" id="GO:0016810">
    <property type="term" value="F:hydrolase activity, acting on carbon-nitrogen (but not peptide) bonds"/>
    <property type="evidence" value="ECO:0007669"/>
    <property type="project" value="InterPro"/>
</dbReference>
<evidence type="ECO:0000313" key="2">
    <source>
        <dbReference type="Proteomes" id="UP000578531"/>
    </source>
</evidence>
<dbReference type="RefSeq" id="XP_037165002.1">
    <property type="nucleotide sequence ID" value="XM_037308228.1"/>
</dbReference>
<name>A0A8H6FVM8_9LECA</name>
<dbReference type="GeneID" id="59287978"/>
<comment type="caution">
    <text evidence="1">The sequence shown here is derived from an EMBL/GenBank/DDBJ whole genome shotgun (WGS) entry which is preliminary data.</text>
</comment>
<dbReference type="EMBL" id="JACCJC010000024">
    <property type="protein sequence ID" value="KAF6235634.1"/>
    <property type="molecule type" value="Genomic_DNA"/>
</dbReference>
<dbReference type="InterPro" id="IPR011059">
    <property type="entry name" value="Metal-dep_hydrolase_composite"/>
</dbReference>
<gene>
    <name evidence="1" type="ORF">HO173_006317</name>
</gene>
<reference evidence="1 2" key="1">
    <citation type="journal article" date="2020" name="Genomics">
        <title>Complete, high-quality genomes from long-read metagenomic sequencing of two wolf lichen thalli reveals enigmatic genome architecture.</title>
        <authorList>
            <person name="McKenzie S.K."/>
            <person name="Walston R.F."/>
            <person name="Allen J.L."/>
        </authorList>
    </citation>
    <scope>NUCLEOTIDE SEQUENCE [LARGE SCALE GENOMIC DNA]</scope>
    <source>
        <strain evidence="1">WasteWater2</strain>
    </source>
</reference>
<dbReference type="Gene3D" id="2.30.40.10">
    <property type="entry name" value="Urease, subunit C, domain 1"/>
    <property type="match status" value="1"/>
</dbReference>
<sequence length="163" mass="17856">MPELHSAALPQHLPFKISGSTAVEVLEKSAPSRRQSIGKDQARKHRPKAWICNPASPSLTVFASMQISSYRAVLPRLKDATWILRSGTIVHVGLRSSPPDEYTSLPAIQVPTLLPGRPNLIAVKRNPMEDIGALAKAEDVNPLWRAGKLYKSLEMECGCLVVN</sequence>
<proteinExistence type="predicted"/>
<evidence type="ECO:0000313" key="1">
    <source>
        <dbReference type="EMBL" id="KAF6235634.1"/>
    </source>
</evidence>
<accession>A0A8H6FVM8</accession>
<keyword evidence="2" id="KW-1185">Reference proteome</keyword>
<dbReference type="OrthoDB" id="194468at2759"/>